<reference evidence="2 3" key="1">
    <citation type="journal article" date="2023" name="Genes (Basel)">
        <title>Chromosome-Level Genome Assembly and Circadian Gene Repertoire of the Patagonia Blennie Eleginops maclovinus-The Closest Ancestral Proxy of Antarctic Cryonotothenioids.</title>
        <authorList>
            <person name="Cheng C.C."/>
            <person name="Rivera-Colon A.G."/>
            <person name="Minhas B.F."/>
            <person name="Wilson L."/>
            <person name="Rayamajhi N."/>
            <person name="Vargas-Chacoff L."/>
            <person name="Catchen J.M."/>
        </authorList>
    </citation>
    <scope>NUCLEOTIDE SEQUENCE [LARGE SCALE GENOMIC DNA]</scope>
    <source>
        <strain evidence="2">JMC-PN-2008</strain>
    </source>
</reference>
<keyword evidence="3" id="KW-1185">Reference proteome</keyword>
<accession>A0AAN8AXC7</accession>
<reference evidence="2 3" key="2">
    <citation type="journal article" date="2023" name="Mol. Biol. Evol.">
        <title>Genomics of Secondarily Temperate Adaptation in the Only Non-Antarctic Icefish.</title>
        <authorList>
            <person name="Rivera-Colon A.G."/>
            <person name="Rayamajhi N."/>
            <person name="Minhas B.F."/>
            <person name="Madrigal G."/>
            <person name="Bilyk K.T."/>
            <person name="Yoon V."/>
            <person name="Hune M."/>
            <person name="Gregory S."/>
            <person name="Cheng C.H.C."/>
            <person name="Catchen J.M."/>
        </authorList>
    </citation>
    <scope>NUCLEOTIDE SEQUENCE [LARGE SCALE GENOMIC DNA]</scope>
    <source>
        <strain evidence="2">JMC-PN-2008</strain>
    </source>
</reference>
<organism evidence="2 3">
    <name type="scientific">Eleginops maclovinus</name>
    <name type="common">Patagonian blennie</name>
    <name type="synonym">Eleginus maclovinus</name>
    <dbReference type="NCBI Taxonomy" id="56733"/>
    <lineage>
        <taxon>Eukaryota</taxon>
        <taxon>Metazoa</taxon>
        <taxon>Chordata</taxon>
        <taxon>Craniata</taxon>
        <taxon>Vertebrata</taxon>
        <taxon>Euteleostomi</taxon>
        <taxon>Actinopterygii</taxon>
        <taxon>Neopterygii</taxon>
        <taxon>Teleostei</taxon>
        <taxon>Neoteleostei</taxon>
        <taxon>Acanthomorphata</taxon>
        <taxon>Eupercaria</taxon>
        <taxon>Perciformes</taxon>
        <taxon>Notothenioidei</taxon>
        <taxon>Eleginopidae</taxon>
        <taxon>Eleginops</taxon>
    </lineage>
</organism>
<feature type="compositionally biased region" description="Basic and acidic residues" evidence="1">
    <location>
        <begin position="1"/>
        <end position="15"/>
    </location>
</feature>
<evidence type="ECO:0000256" key="1">
    <source>
        <dbReference type="SAM" id="MobiDB-lite"/>
    </source>
</evidence>
<proteinExistence type="predicted"/>
<feature type="region of interest" description="Disordered" evidence="1">
    <location>
        <begin position="92"/>
        <end position="112"/>
    </location>
</feature>
<dbReference type="Proteomes" id="UP001346869">
    <property type="component" value="Unassembled WGS sequence"/>
</dbReference>
<evidence type="ECO:0000313" key="3">
    <source>
        <dbReference type="Proteomes" id="UP001346869"/>
    </source>
</evidence>
<protein>
    <submittedName>
        <fullName evidence="2">Uncharacterized protein</fullName>
    </submittedName>
</protein>
<sequence>MTSVNQEERSGDDLRTAITGSESAGATGRTWPRVTTQQDDFPPAAGGVDGEGLLEALLNVRAPHALSVPVNGLVIVFPVQPIFWATVGTPLVGRNGGGSPWARPRAPKSRDL</sequence>
<comment type="caution">
    <text evidence="2">The sequence shown here is derived from an EMBL/GenBank/DDBJ whole genome shotgun (WGS) entry which is preliminary data.</text>
</comment>
<dbReference type="EMBL" id="JAUZQC010000004">
    <property type="protein sequence ID" value="KAK5872097.1"/>
    <property type="molecule type" value="Genomic_DNA"/>
</dbReference>
<evidence type="ECO:0000313" key="2">
    <source>
        <dbReference type="EMBL" id="KAK5872097.1"/>
    </source>
</evidence>
<gene>
    <name evidence="2" type="ORF">PBY51_012828</name>
</gene>
<dbReference type="AlphaFoldDB" id="A0AAN8AXC7"/>
<name>A0AAN8AXC7_ELEMC</name>
<feature type="region of interest" description="Disordered" evidence="1">
    <location>
        <begin position="1"/>
        <end position="48"/>
    </location>
</feature>